<evidence type="ECO:0000256" key="1">
    <source>
        <dbReference type="ARBA" id="ARBA00005495"/>
    </source>
</evidence>
<dbReference type="PANTHER" id="PTHR33337">
    <property type="entry name" value="GFA DOMAIN-CONTAINING PROTEIN"/>
    <property type="match status" value="1"/>
</dbReference>
<dbReference type="Proteomes" id="UP000009175">
    <property type="component" value="Chromosome"/>
</dbReference>
<protein>
    <recommendedName>
        <fullName evidence="5">CENP-V/GFA domain-containing protein</fullName>
    </recommendedName>
</protein>
<dbReference type="SUPFAM" id="SSF51316">
    <property type="entry name" value="Mss4-like"/>
    <property type="match status" value="1"/>
</dbReference>
<gene>
    <name evidence="6" type="ordered locus">Sama_0743</name>
</gene>
<dbReference type="KEGG" id="saz:Sama_0743"/>
<dbReference type="GO" id="GO:0046872">
    <property type="term" value="F:metal ion binding"/>
    <property type="evidence" value="ECO:0007669"/>
    <property type="project" value="UniProtKB-KW"/>
</dbReference>
<keyword evidence="7" id="KW-1185">Reference proteome</keyword>
<dbReference type="STRING" id="326297.Sama_0743"/>
<evidence type="ECO:0000313" key="6">
    <source>
        <dbReference type="EMBL" id="ABL98951.1"/>
    </source>
</evidence>
<dbReference type="PANTHER" id="PTHR33337:SF40">
    <property type="entry name" value="CENP-V_GFA DOMAIN-CONTAINING PROTEIN-RELATED"/>
    <property type="match status" value="1"/>
</dbReference>
<dbReference type="Gene3D" id="3.90.1590.10">
    <property type="entry name" value="glutathione-dependent formaldehyde- activating enzyme (gfa)"/>
    <property type="match status" value="1"/>
</dbReference>
<keyword evidence="4" id="KW-0456">Lyase</keyword>
<dbReference type="AlphaFoldDB" id="A1S3J5"/>
<sequence length="139" mass="15575">MDKTQIARGACLCGAINVDIDLPPKWVAHCHCTQCQHAHGAAFVTWVGVSEPAARISDPEQQLQWFASSQAARRGFCRRCGSSLFFTSSRWPGELHIVRACFHDPIAQLPMAHVFYDTHVDWFEVRDNLPKKKAAQEVG</sequence>
<evidence type="ECO:0000256" key="3">
    <source>
        <dbReference type="ARBA" id="ARBA00022833"/>
    </source>
</evidence>
<keyword evidence="3" id="KW-0862">Zinc</keyword>
<dbReference type="HOGENOM" id="CLU_055491_4_2_6"/>
<dbReference type="EMBL" id="CP000507">
    <property type="protein sequence ID" value="ABL98951.1"/>
    <property type="molecule type" value="Genomic_DNA"/>
</dbReference>
<dbReference type="GO" id="GO:0016846">
    <property type="term" value="F:carbon-sulfur lyase activity"/>
    <property type="evidence" value="ECO:0007669"/>
    <property type="project" value="InterPro"/>
</dbReference>
<dbReference type="OrthoDB" id="4188830at2"/>
<dbReference type="InterPro" id="IPR006913">
    <property type="entry name" value="CENP-V/GFA"/>
</dbReference>
<evidence type="ECO:0000256" key="4">
    <source>
        <dbReference type="ARBA" id="ARBA00023239"/>
    </source>
</evidence>
<proteinExistence type="inferred from homology"/>
<dbReference type="Pfam" id="PF04828">
    <property type="entry name" value="GFA"/>
    <property type="match status" value="1"/>
</dbReference>
<evidence type="ECO:0000256" key="2">
    <source>
        <dbReference type="ARBA" id="ARBA00022723"/>
    </source>
</evidence>
<evidence type="ECO:0000259" key="5">
    <source>
        <dbReference type="PROSITE" id="PS51891"/>
    </source>
</evidence>
<accession>A1S3J5</accession>
<dbReference type="InterPro" id="IPR011057">
    <property type="entry name" value="Mss4-like_sf"/>
</dbReference>
<dbReference type="eggNOG" id="COG3791">
    <property type="taxonomic scope" value="Bacteria"/>
</dbReference>
<keyword evidence="2" id="KW-0479">Metal-binding</keyword>
<evidence type="ECO:0000313" key="7">
    <source>
        <dbReference type="Proteomes" id="UP000009175"/>
    </source>
</evidence>
<organism evidence="6 7">
    <name type="scientific">Shewanella amazonensis (strain ATCC BAA-1098 / SB2B)</name>
    <dbReference type="NCBI Taxonomy" id="326297"/>
    <lineage>
        <taxon>Bacteria</taxon>
        <taxon>Pseudomonadati</taxon>
        <taxon>Pseudomonadota</taxon>
        <taxon>Gammaproteobacteria</taxon>
        <taxon>Alteromonadales</taxon>
        <taxon>Shewanellaceae</taxon>
        <taxon>Shewanella</taxon>
    </lineage>
</organism>
<feature type="domain" description="CENP-V/GFA" evidence="5">
    <location>
        <begin position="7"/>
        <end position="117"/>
    </location>
</feature>
<comment type="similarity">
    <text evidence="1">Belongs to the Gfa family.</text>
</comment>
<name>A1S3J5_SHEAM</name>
<dbReference type="PROSITE" id="PS51891">
    <property type="entry name" value="CENP_V_GFA"/>
    <property type="match status" value="1"/>
</dbReference>
<reference evidence="6 7" key="1">
    <citation type="submission" date="2006-12" db="EMBL/GenBank/DDBJ databases">
        <title>Complete sequence of Shewanella amazonensis SB2B.</title>
        <authorList>
            <consortium name="US DOE Joint Genome Institute"/>
            <person name="Copeland A."/>
            <person name="Lucas S."/>
            <person name="Lapidus A."/>
            <person name="Barry K."/>
            <person name="Detter J.C."/>
            <person name="Glavina del Rio T."/>
            <person name="Hammon N."/>
            <person name="Israni S."/>
            <person name="Dalin E."/>
            <person name="Tice H."/>
            <person name="Pitluck S."/>
            <person name="Munk A.C."/>
            <person name="Brettin T."/>
            <person name="Bruce D."/>
            <person name="Han C."/>
            <person name="Tapia R."/>
            <person name="Gilna P."/>
            <person name="Schmutz J."/>
            <person name="Larimer F."/>
            <person name="Land M."/>
            <person name="Hauser L."/>
            <person name="Kyrpides N."/>
            <person name="Mikhailova N."/>
            <person name="Fredrickson J."/>
            <person name="Richardson P."/>
        </authorList>
    </citation>
    <scope>NUCLEOTIDE SEQUENCE [LARGE SCALE GENOMIC DNA]</scope>
    <source>
        <strain evidence="7">ATCC BAA-1098 / SB2B</strain>
    </source>
</reference>